<reference evidence="2 3" key="1">
    <citation type="submission" date="2019-06" db="EMBL/GenBank/DDBJ databases">
        <title>An operon consisting of a P-type ATPase gene and a transcriptional regular gene given the different cadmium resistance in Bacillus vietamensis 151-6 and Bacillus marisflavi 151-25.</title>
        <authorList>
            <person name="Yu X."/>
        </authorList>
    </citation>
    <scope>NUCLEOTIDE SEQUENCE [LARGE SCALE GENOMIC DNA]</scope>
    <source>
        <strain evidence="2 3">151-6</strain>
    </source>
</reference>
<keyword evidence="1" id="KW-1133">Transmembrane helix</keyword>
<protein>
    <submittedName>
        <fullName evidence="2">Uncharacterized protein</fullName>
    </submittedName>
</protein>
<dbReference type="KEGG" id="bvq:FHE72_04890"/>
<dbReference type="EMBL" id="CP047394">
    <property type="protein sequence ID" value="QHE60453.1"/>
    <property type="molecule type" value="Genomic_DNA"/>
</dbReference>
<keyword evidence="1" id="KW-0472">Membrane</keyword>
<keyword evidence="1" id="KW-0812">Transmembrane</keyword>
<evidence type="ECO:0000313" key="3">
    <source>
        <dbReference type="Proteomes" id="UP000465062"/>
    </source>
</evidence>
<feature type="transmembrane region" description="Helical" evidence="1">
    <location>
        <begin position="69"/>
        <end position="87"/>
    </location>
</feature>
<feature type="transmembrane region" description="Helical" evidence="1">
    <location>
        <begin position="40"/>
        <end position="57"/>
    </location>
</feature>
<name>A0A6I6UP14_9BACI</name>
<evidence type="ECO:0000313" key="2">
    <source>
        <dbReference type="EMBL" id="QHE60453.1"/>
    </source>
</evidence>
<dbReference type="RefSeq" id="WP_159361425.1">
    <property type="nucleotide sequence ID" value="NZ_CP047394.1"/>
</dbReference>
<gene>
    <name evidence="2" type="ORF">FHE72_04890</name>
</gene>
<organism evidence="2 3">
    <name type="scientific">Rossellomorea vietnamensis</name>
    <dbReference type="NCBI Taxonomy" id="218284"/>
    <lineage>
        <taxon>Bacteria</taxon>
        <taxon>Bacillati</taxon>
        <taxon>Bacillota</taxon>
        <taxon>Bacilli</taxon>
        <taxon>Bacillales</taxon>
        <taxon>Bacillaceae</taxon>
        <taxon>Rossellomorea</taxon>
    </lineage>
</organism>
<accession>A0A6I6UP14</accession>
<proteinExistence type="predicted"/>
<dbReference type="AlphaFoldDB" id="A0A6I6UP14"/>
<dbReference type="Proteomes" id="UP000465062">
    <property type="component" value="Chromosome"/>
</dbReference>
<sequence length="91" mass="10625">MKKEAPSKKWNTFRTITLVIILFIYIRYLFDEDPTNDRIGWSVMILFWTFKGLFDAIEDKNKGNKKSMVANIVFVMAGCGVLLWQGIQVIF</sequence>
<evidence type="ECO:0000256" key="1">
    <source>
        <dbReference type="SAM" id="Phobius"/>
    </source>
</evidence>
<feature type="transmembrane region" description="Helical" evidence="1">
    <location>
        <begin position="12"/>
        <end position="28"/>
    </location>
</feature>